<dbReference type="InterPro" id="IPR026055">
    <property type="entry name" value="FAR"/>
</dbReference>
<evidence type="ECO:0000259" key="1">
    <source>
        <dbReference type="Pfam" id="PF07993"/>
    </source>
</evidence>
<dbReference type="AlphaFoldDB" id="A0A1I2EFS5"/>
<keyword evidence="3" id="KW-1185">Reference proteome</keyword>
<dbReference type="GO" id="GO:0080019">
    <property type="term" value="F:alcohol-forming very long-chain fatty acyl-CoA reductase activity"/>
    <property type="evidence" value="ECO:0007669"/>
    <property type="project" value="InterPro"/>
</dbReference>
<reference evidence="3" key="1">
    <citation type="submission" date="2016-10" db="EMBL/GenBank/DDBJ databases">
        <authorList>
            <person name="Varghese N."/>
            <person name="Submissions S."/>
        </authorList>
    </citation>
    <scope>NUCLEOTIDE SEQUENCE [LARGE SCALE GENOMIC DNA]</scope>
    <source>
        <strain evidence="3">ATCC 25963</strain>
    </source>
</reference>
<dbReference type="SUPFAM" id="SSF51735">
    <property type="entry name" value="NAD(P)-binding Rossmann-fold domains"/>
    <property type="match status" value="1"/>
</dbReference>
<sequence>MNTPISIKHSYAGRHVLLTGVTGFLGKVWLAMVLQHVPDIGRIYVLTRKKALRPAADRFERQVATSPCFRPLHEKYGADMSRFISERVEVVSGDVSLPDMGVEDPEVLARLRRDIDLVVNCAGLVDFDPDLRDAMTTNVDGARNAANFVAACDKAVLLHISTCYVTGKRNGLIPEDIRPDLSPDGQPFDVEVECADVQASIDAILAEHESPEMDRRAHDDAIKQIREKGGDENNAMLVRNTARRVKRNLLKDAMVAEGQRRAGRWGFTNIYTYTKNMAEAWIARRLDPGRWSMFRPAIVESAMSYPFPGWNQGFNTCGPLSYALGSWFRHLPCKKGNPFDIIPVDYVCRGMAVAGAALMRGEHAPVYQCGSSDLNLLTIDRAVELVALAHRKHLRTRGDTTLDRVVKSRWDAIAVTPDHPLRIENVRKLTESVDEWLRDPPKGWPEFIRRRLTDLVEHTEDALEAIDKIERMCELYMPFIHDNHFAFVARNLLRHPVVEPEWDCDPRSIDWRHYWIDVHIPGLRKWCFPLFENKTPESYAPRHPFRLRAPEAAPAPHAEVV</sequence>
<proteinExistence type="predicted"/>
<dbReference type="STRING" id="54.SAMN02745121_06046"/>
<feature type="domain" description="Thioester reductase (TE)" evidence="1">
    <location>
        <begin position="18"/>
        <end position="350"/>
    </location>
</feature>
<accession>A0A1I2EFS5</accession>
<organism evidence="2 3">
    <name type="scientific">Nannocystis exedens</name>
    <dbReference type="NCBI Taxonomy" id="54"/>
    <lineage>
        <taxon>Bacteria</taxon>
        <taxon>Pseudomonadati</taxon>
        <taxon>Myxococcota</taxon>
        <taxon>Polyangia</taxon>
        <taxon>Nannocystales</taxon>
        <taxon>Nannocystaceae</taxon>
        <taxon>Nannocystis</taxon>
    </lineage>
</organism>
<dbReference type="InterPro" id="IPR013120">
    <property type="entry name" value="FAR_NAD-bd"/>
</dbReference>
<dbReference type="PANTHER" id="PTHR11011:SF45">
    <property type="entry name" value="FATTY ACYL-COA REDUCTASE CG8306-RELATED"/>
    <property type="match status" value="1"/>
</dbReference>
<dbReference type="GO" id="GO:0035336">
    <property type="term" value="P:long-chain fatty-acyl-CoA metabolic process"/>
    <property type="evidence" value="ECO:0007669"/>
    <property type="project" value="TreeGrafter"/>
</dbReference>
<dbReference type="InterPro" id="IPR036291">
    <property type="entry name" value="NAD(P)-bd_dom_sf"/>
</dbReference>
<dbReference type="RefSeq" id="WP_170136371.1">
    <property type="nucleotide sequence ID" value="NZ_FOMX01000022.1"/>
</dbReference>
<dbReference type="EMBL" id="FOMX01000022">
    <property type="protein sequence ID" value="SFE91100.1"/>
    <property type="molecule type" value="Genomic_DNA"/>
</dbReference>
<dbReference type="Proteomes" id="UP000199400">
    <property type="component" value="Unassembled WGS sequence"/>
</dbReference>
<dbReference type="GO" id="GO:0010345">
    <property type="term" value="P:suberin biosynthetic process"/>
    <property type="evidence" value="ECO:0007669"/>
    <property type="project" value="TreeGrafter"/>
</dbReference>
<dbReference type="PANTHER" id="PTHR11011">
    <property type="entry name" value="MALE STERILITY PROTEIN 2-RELATED"/>
    <property type="match status" value="1"/>
</dbReference>
<dbReference type="Gene3D" id="3.40.50.720">
    <property type="entry name" value="NAD(P)-binding Rossmann-like Domain"/>
    <property type="match status" value="1"/>
</dbReference>
<gene>
    <name evidence="2" type="ORF">SAMN02745121_06046</name>
</gene>
<evidence type="ECO:0000313" key="3">
    <source>
        <dbReference type="Proteomes" id="UP000199400"/>
    </source>
</evidence>
<name>A0A1I2EFS5_9BACT</name>
<protein>
    <submittedName>
        <fullName evidence="2">Male sterility protein</fullName>
    </submittedName>
</protein>
<evidence type="ECO:0000313" key="2">
    <source>
        <dbReference type="EMBL" id="SFE91100.1"/>
    </source>
</evidence>
<dbReference type="Pfam" id="PF07993">
    <property type="entry name" value="NAD_binding_4"/>
    <property type="match status" value="1"/>
</dbReference>